<organism evidence="3 4">
    <name type="scientific">Faecousia intestinalis</name>
    <dbReference type="NCBI Taxonomy" id="3133167"/>
    <lineage>
        <taxon>Bacteria</taxon>
        <taxon>Bacillati</taxon>
        <taxon>Bacillota</taxon>
        <taxon>Clostridia</taxon>
        <taxon>Eubacteriales</taxon>
        <taxon>Oscillospiraceae</taxon>
        <taxon>Faecousia</taxon>
    </lineage>
</organism>
<gene>
    <name evidence="2 3" type="primary">aguA</name>
    <name evidence="3" type="ORF">WMO66_06975</name>
</gene>
<dbReference type="PANTHER" id="PTHR31377:SF0">
    <property type="entry name" value="AGMATINE DEIMINASE-RELATED"/>
    <property type="match status" value="1"/>
</dbReference>
<sequence length="374" mass="40564">MQYEPTTPQRDGFSMPAEFSPHQGCILIWPERPGSWKNGAAAARKAFRSVIAAIAESETVYVAVNPHSRPSAERMLAGMANVRLLDLDSDDAWARDVAPTFVRRAADGAVRGVNWRFNAWGGEVDGLYAHWEKDDAFAGGLLDMLGFRGYDAAPFVMEGGAVHSDGEGTLLVTEACLLSAGRNPQLTKDEIAAALCRMLGAKKVLWLPRGIDGDETNEHVDNVCAFVRPGEVVLAWTDDPTDPQYACSQACLRYLEGETDAQGRRIRVHKLPIPRVPVLVTQEDLEGYTFEDGEDVREAGERLAASYVNYYCANGAIVLPAFGGENAASDAQAAAILAGLFPERRIISVYAREILTGGGNIHCITQQIPEGAKL</sequence>
<dbReference type="SUPFAM" id="SSF55909">
    <property type="entry name" value="Pentein"/>
    <property type="match status" value="1"/>
</dbReference>
<keyword evidence="4" id="KW-1185">Reference proteome</keyword>
<dbReference type="PANTHER" id="PTHR31377">
    <property type="entry name" value="AGMATINE DEIMINASE-RELATED"/>
    <property type="match status" value="1"/>
</dbReference>
<dbReference type="Proteomes" id="UP001491552">
    <property type="component" value="Unassembled WGS sequence"/>
</dbReference>
<dbReference type="InterPro" id="IPR017754">
    <property type="entry name" value="Agmatine_deiminase"/>
</dbReference>
<dbReference type="GO" id="GO:0047632">
    <property type="term" value="F:agmatine deiminase activity"/>
    <property type="evidence" value="ECO:0007669"/>
    <property type="project" value="UniProtKB-EC"/>
</dbReference>
<comment type="catalytic activity">
    <reaction evidence="2">
        <text>agmatine + H2O = N-carbamoylputrescine + NH4(+)</text>
        <dbReference type="Rhea" id="RHEA:18037"/>
        <dbReference type="ChEBI" id="CHEBI:15377"/>
        <dbReference type="ChEBI" id="CHEBI:28938"/>
        <dbReference type="ChEBI" id="CHEBI:58145"/>
        <dbReference type="ChEBI" id="CHEBI:58318"/>
        <dbReference type="EC" id="3.5.3.12"/>
    </reaction>
</comment>
<dbReference type="HAMAP" id="MF_01841">
    <property type="entry name" value="Agmatine_deimin"/>
    <property type="match status" value="1"/>
</dbReference>
<feature type="active site" description="Amidino-cysteine intermediate" evidence="2">
    <location>
        <position position="363"/>
    </location>
</feature>
<dbReference type="NCBIfam" id="NF010070">
    <property type="entry name" value="PRK13551.1"/>
    <property type="match status" value="1"/>
</dbReference>
<name>A0ABV1G6D7_9FIRM</name>
<dbReference type="RefSeq" id="WP_349135684.1">
    <property type="nucleotide sequence ID" value="NZ_JBBMFF010000205.1"/>
</dbReference>
<evidence type="ECO:0000256" key="2">
    <source>
        <dbReference type="HAMAP-Rule" id="MF_01841"/>
    </source>
</evidence>
<dbReference type="EC" id="3.5.3.12" evidence="2"/>
<reference evidence="3 4" key="1">
    <citation type="submission" date="2024-03" db="EMBL/GenBank/DDBJ databases">
        <title>Human intestinal bacterial collection.</title>
        <authorList>
            <person name="Pauvert C."/>
            <person name="Hitch T.C.A."/>
            <person name="Clavel T."/>
        </authorList>
    </citation>
    <scope>NUCLEOTIDE SEQUENCE [LARGE SCALE GENOMIC DNA]</scope>
    <source>
        <strain evidence="3 4">CLA-AA-H192</strain>
    </source>
</reference>
<dbReference type="EMBL" id="JBBMFF010000205">
    <property type="protein sequence ID" value="MEQ2510988.1"/>
    <property type="molecule type" value="Genomic_DNA"/>
</dbReference>
<comment type="caution">
    <text evidence="3">The sequence shown here is derived from an EMBL/GenBank/DDBJ whole genome shotgun (WGS) entry which is preliminary data.</text>
</comment>
<evidence type="ECO:0000313" key="4">
    <source>
        <dbReference type="Proteomes" id="UP001491552"/>
    </source>
</evidence>
<dbReference type="InterPro" id="IPR007466">
    <property type="entry name" value="Peptidyl-Arg-deiminase_porph"/>
</dbReference>
<evidence type="ECO:0000256" key="1">
    <source>
        <dbReference type="ARBA" id="ARBA00022801"/>
    </source>
</evidence>
<dbReference type="Gene3D" id="3.75.10.10">
    <property type="entry name" value="L-arginine/glycine Amidinotransferase, Chain A"/>
    <property type="match status" value="1"/>
</dbReference>
<protein>
    <recommendedName>
        <fullName evidence="2">Putative agmatine deiminase</fullName>
        <ecNumber evidence="2">3.5.3.12</ecNumber>
    </recommendedName>
    <alternativeName>
        <fullName evidence="2">Agmatine iminohydrolase</fullName>
    </alternativeName>
</protein>
<comment type="similarity">
    <text evidence="2">Belongs to the agmatine deiminase family.</text>
</comment>
<evidence type="ECO:0000313" key="3">
    <source>
        <dbReference type="EMBL" id="MEQ2510988.1"/>
    </source>
</evidence>
<keyword evidence="1 2" id="KW-0378">Hydrolase</keyword>
<dbReference type="Pfam" id="PF04371">
    <property type="entry name" value="PAD_porph"/>
    <property type="match status" value="1"/>
</dbReference>
<proteinExistence type="inferred from homology"/>
<accession>A0ABV1G6D7</accession>
<dbReference type="NCBIfam" id="TIGR03380">
    <property type="entry name" value="agmatine_aguA"/>
    <property type="match status" value="1"/>
</dbReference>